<evidence type="ECO:0000256" key="6">
    <source>
        <dbReference type="ARBA" id="ARBA00023136"/>
    </source>
</evidence>
<dbReference type="PANTHER" id="PTHR43731:SF14">
    <property type="entry name" value="PRESENILIN-ASSOCIATED RHOMBOID-LIKE PROTEIN, MITOCHONDRIAL"/>
    <property type="match status" value="1"/>
</dbReference>
<keyword evidence="5 8" id="KW-1133">Transmembrane helix</keyword>
<evidence type="ECO:0000256" key="4">
    <source>
        <dbReference type="ARBA" id="ARBA00022801"/>
    </source>
</evidence>
<feature type="region of interest" description="Disordered" evidence="7">
    <location>
        <begin position="230"/>
        <end position="250"/>
    </location>
</feature>
<evidence type="ECO:0000259" key="9">
    <source>
        <dbReference type="Pfam" id="PF01694"/>
    </source>
</evidence>
<protein>
    <recommendedName>
        <fullName evidence="9">Peptidase S54 rhomboid domain-containing protein</fullName>
    </recommendedName>
</protein>
<dbReference type="GO" id="GO:0004252">
    <property type="term" value="F:serine-type endopeptidase activity"/>
    <property type="evidence" value="ECO:0007669"/>
    <property type="project" value="InterPro"/>
</dbReference>
<comment type="caution">
    <text evidence="10">The sequence shown here is derived from an EMBL/GenBank/DDBJ whole genome shotgun (WGS) entry which is preliminary data.</text>
</comment>
<keyword evidence="3 8" id="KW-0812">Transmembrane</keyword>
<evidence type="ECO:0000256" key="7">
    <source>
        <dbReference type="SAM" id="MobiDB-lite"/>
    </source>
</evidence>
<evidence type="ECO:0000313" key="10">
    <source>
        <dbReference type="EMBL" id="KAK7752056.1"/>
    </source>
</evidence>
<feature type="region of interest" description="Disordered" evidence="7">
    <location>
        <begin position="38"/>
        <end position="59"/>
    </location>
</feature>
<feature type="domain" description="Peptidase S54 rhomboid" evidence="9">
    <location>
        <begin position="192"/>
        <end position="222"/>
    </location>
</feature>
<keyword evidence="11" id="KW-1185">Reference proteome</keyword>
<dbReference type="GO" id="GO:0016020">
    <property type="term" value="C:membrane"/>
    <property type="evidence" value="ECO:0007669"/>
    <property type="project" value="UniProtKB-SubCell"/>
</dbReference>
<dbReference type="InterPro" id="IPR022764">
    <property type="entry name" value="Peptidase_S54_rhomboid_dom"/>
</dbReference>
<evidence type="ECO:0000256" key="8">
    <source>
        <dbReference type="SAM" id="Phobius"/>
    </source>
</evidence>
<comment type="subcellular location">
    <subcellularLocation>
        <location evidence="1">Membrane</location>
        <topology evidence="1">Multi-pass membrane protein</topology>
    </subcellularLocation>
</comment>
<name>A0AAN9URQ8_9PEZI</name>
<feature type="transmembrane region" description="Helical" evidence="8">
    <location>
        <begin position="283"/>
        <end position="302"/>
    </location>
</feature>
<dbReference type="InterPro" id="IPR035952">
    <property type="entry name" value="Rhomboid-like_sf"/>
</dbReference>
<evidence type="ECO:0000256" key="3">
    <source>
        <dbReference type="ARBA" id="ARBA00022692"/>
    </source>
</evidence>
<dbReference type="PANTHER" id="PTHR43731">
    <property type="entry name" value="RHOMBOID PROTEASE"/>
    <property type="match status" value="1"/>
</dbReference>
<comment type="similarity">
    <text evidence="2">Belongs to the peptidase S54 family.</text>
</comment>
<evidence type="ECO:0000256" key="5">
    <source>
        <dbReference type="ARBA" id="ARBA00022989"/>
    </source>
</evidence>
<dbReference type="Pfam" id="PF01694">
    <property type="entry name" value="Rhomboid"/>
    <property type="match status" value="2"/>
</dbReference>
<keyword evidence="4" id="KW-0378">Hydrolase</keyword>
<evidence type="ECO:0000313" key="11">
    <source>
        <dbReference type="Proteomes" id="UP001320420"/>
    </source>
</evidence>
<sequence>MLRPRPLSCGFVRKSLLPSSSPPTSAIHPRIFFSRRRPFGSSSAQSPPPPPPPSYQEYGRPPVRVLGPLLWCLGAASAVYLGCAAYDVRRDAEALKRHLPAGARIASYDDLDAGSRDPFSFWGRRGGHHAPPPPATAPWDPTAMIGLWQSQSDTRKLTIGAIGANAGIYGACRVVPSTWYHFAHAPAWPSNYTLFTSMFGHGGPWHLALNMYALYNFAEPVAVSRTFRRRYPSPDTDADPNPSRRRGVSGSGPHLAAFYLSTGILANLAQHLAGIWPTPAGRAIPALGASGAIMALLGAFGASYPDERVGIVLVPVSFPAGQALAGIALFEAYGLFVGKWMRLGHAAHLAGLALGAAYVHFEGNRVLWEPARRLAFAQMRRLHVV</sequence>
<feature type="transmembrane region" description="Helical" evidence="8">
    <location>
        <begin position="342"/>
        <end position="361"/>
    </location>
</feature>
<dbReference type="EMBL" id="JAKJXP020000042">
    <property type="protein sequence ID" value="KAK7752056.1"/>
    <property type="molecule type" value="Genomic_DNA"/>
</dbReference>
<dbReference type="SUPFAM" id="SSF144091">
    <property type="entry name" value="Rhomboid-like"/>
    <property type="match status" value="1"/>
</dbReference>
<organism evidence="10 11">
    <name type="scientific">Diatrype stigma</name>
    <dbReference type="NCBI Taxonomy" id="117547"/>
    <lineage>
        <taxon>Eukaryota</taxon>
        <taxon>Fungi</taxon>
        <taxon>Dikarya</taxon>
        <taxon>Ascomycota</taxon>
        <taxon>Pezizomycotina</taxon>
        <taxon>Sordariomycetes</taxon>
        <taxon>Xylariomycetidae</taxon>
        <taxon>Xylariales</taxon>
        <taxon>Diatrypaceae</taxon>
        <taxon>Diatrype</taxon>
    </lineage>
</organism>
<dbReference type="AlphaFoldDB" id="A0AAN9URQ8"/>
<evidence type="ECO:0000256" key="2">
    <source>
        <dbReference type="ARBA" id="ARBA00009045"/>
    </source>
</evidence>
<evidence type="ECO:0000256" key="1">
    <source>
        <dbReference type="ARBA" id="ARBA00004141"/>
    </source>
</evidence>
<gene>
    <name evidence="10" type="ORF">SLS62_006021</name>
</gene>
<accession>A0AAN9URQ8</accession>
<feature type="transmembrane region" description="Helical" evidence="8">
    <location>
        <begin position="309"/>
        <end position="330"/>
    </location>
</feature>
<dbReference type="Gene3D" id="1.20.1540.10">
    <property type="entry name" value="Rhomboid-like"/>
    <property type="match status" value="1"/>
</dbReference>
<dbReference type="InterPro" id="IPR050925">
    <property type="entry name" value="Rhomboid_protease_S54"/>
</dbReference>
<dbReference type="Proteomes" id="UP001320420">
    <property type="component" value="Unassembled WGS sequence"/>
</dbReference>
<feature type="domain" description="Peptidase S54 rhomboid" evidence="9">
    <location>
        <begin position="255"/>
        <end position="360"/>
    </location>
</feature>
<keyword evidence="6 8" id="KW-0472">Membrane</keyword>
<proteinExistence type="inferred from homology"/>
<reference evidence="10 11" key="1">
    <citation type="submission" date="2024-02" db="EMBL/GenBank/DDBJ databases">
        <title>De novo assembly and annotation of 12 fungi associated with fruit tree decline syndrome in Ontario, Canada.</title>
        <authorList>
            <person name="Sulman M."/>
            <person name="Ellouze W."/>
            <person name="Ilyukhin E."/>
        </authorList>
    </citation>
    <scope>NUCLEOTIDE SEQUENCE [LARGE SCALE GENOMIC DNA]</scope>
    <source>
        <strain evidence="10 11">M11/M66-122</strain>
    </source>
</reference>
<dbReference type="GO" id="GO:0006465">
    <property type="term" value="P:signal peptide processing"/>
    <property type="evidence" value="ECO:0007669"/>
    <property type="project" value="TreeGrafter"/>
</dbReference>